<dbReference type="PANTHER" id="PTHR42839">
    <property type="entry name" value="ISOCHORISMATE SYNTHASE ENTC"/>
    <property type="match status" value="1"/>
</dbReference>
<evidence type="ECO:0000259" key="7">
    <source>
        <dbReference type="Pfam" id="PF00425"/>
    </source>
</evidence>
<name>A0ABU7U4L9_9PROT</name>
<dbReference type="Gene3D" id="3.60.120.10">
    <property type="entry name" value="Anthranilate synthase"/>
    <property type="match status" value="1"/>
</dbReference>
<sequence length="404" mass="44122">MMNHDQLSPSHEVREARSSLEHSPRVRQPVHAQHATPSFFLSSFRAIKASRLQKRLSLNQACQQLAEWRENTELPPGHVAPTILGALPFDLTAQAELFIPTDIALTSREVLEADCGAETVEEPTLQSYHSDLSEAQYCSLVSDIKKRMAHSDLRKLVLGRCARLRFSGPVHVASVAKRLIAQNPRDMVFQIPLRDGSILVGASPELLIRKTGNEFCCHPLAGSIPRSSDREEDARRGQALLSSAKDRDEHAIVVAQLRSQLSALCRDLEIPDTPSLTRTATMWHLSTRLSGRIGDRKMSALDLARLIHPTAALCGAPRDLAFRTIAALEPSGRGLFAGLVGWSDARGDGEWAVTIRSGIIKGAEAQLFSGAGIVPGSDPEAEWHEIEAKLGTMRRALGLESVSA</sequence>
<evidence type="ECO:0000256" key="5">
    <source>
        <dbReference type="ARBA" id="ARBA00041564"/>
    </source>
</evidence>
<comment type="caution">
    <text evidence="8">The sequence shown here is derived from an EMBL/GenBank/DDBJ whole genome shotgun (WGS) entry which is preliminary data.</text>
</comment>
<dbReference type="Pfam" id="PF00425">
    <property type="entry name" value="Chorismate_bind"/>
    <property type="match status" value="1"/>
</dbReference>
<evidence type="ECO:0000313" key="9">
    <source>
        <dbReference type="Proteomes" id="UP001312908"/>
    </source>
</evidence>
<dbReference type="NCBIfam" id="TIGR00543">
    <property type="entry name" value="isochor_syn"/>
    <property type="match status" value="1"/>
</dbReference>
<evidence type="ECO:0000256" key="2">
    <source>
        <dbReference type="ARBA" id="ARBA00005297"/>
    </source>
</evidence>
<evidence type="ECO:0000256" key="4">
    <source>
        <dbReference type="ARBA" id="ARBA00023235"/>
    </source>
</evidence>
<evidence type="ECO:0000313" key="8">
    <source>
        <dbReference type="EMBL" id="MEE8659266.1"/>
    </source>
</evidence>
<dbReference type="InterPro" id="IPR005801">
    <property type="entry name" value="ADC_synthase"/>
</dbReference>
<gene>
    <name evidence="8" type="ORF">DOFOFD_09625</name>
</gene>
<dbReference type="InterPro" id="IPR004561">
    <property type="entry name" value="IsoChor_synthase"/>
</dbReference>
<dbReference type="InterPro" id="IPR015890">
    <property type="entry name" value="Chorismate_C"/>
</dbReference>
<reference evidence="8 9" key="1">
    <citation type="submission" date="2023-10" db="EMBL/GenBank/DDBJ databases">
        <title>Sorlinia euscelidii gen. nov., sp. nov., an acetic acid bacteria isolated from the gut of Euscelidius variegatus emitter.</title>
        <authorList>
            <person name="Michoud G."/>
            <person name="Marasco R."/>
            <person name="Seferji K."/>
            <person name="Gonella E."/>
            <person name="Garuglieri E."/>
            <person name="Alma A."/>
            <person name="Mapelli F."/>
            <person name="Borin S."/>
            <person name="Daffonchio D."/>
            <person name="Crotti E."/>
        </authorList>
    </citation>
    <scope>NUCLEOTIDE SEQUENCE [LARGE SCALE GENOMIC DNA]</scope>
    <source>
        <strain evidence="8 9">EV16P</strain>
    </source>
</reference>
<dbReference type="SUPFAM" id="SSF56322">
    <property type="entry name" value="ADC synthase"/>
    <property type="match status" value="1"/>
</dbReference>
<accession>A0ABU7U4L9</accession>
<protein>
    <recommendedName>
        <fullName evidence="3">isochorismate synthase</fullName>
        <ecNumber evidence="3">5.4.4.2</ecNumber>
    </recommendedName>
    <alternativeName>
        <fullName evidence="5">Isochorismate mutase</fullName>
    </alternativeName>
</protein>
<keyword evidence="4" id="KW-0413">Isomerase</keyword>
<dbReference type="RefSeq" id="WP_394820115.1">
    <property type="nucleotide sequence ID" value="NZ_JAWJZY010000004.1"/>
</dbReference>
<proteinExistence type="inferred from homology"/>
<comment type="similarity">
    <text evidence="2">Belongs to the isochorismate synthase family.</text>
</comment>
<feature type="compositionally biased region" description="Basic and acidic residues" evidence="6">
    <location>
        <begin position="11"/>
        <end position="24"/>
    </location>
</feature>
<feature type="domain" description="Chorismate-utilising enzyme C-terminal" evidence="7">
    <location>
        <begin position="134"/>
        <end position="389"/>
    </location>
</feature>
<evidence type="ECO:0000256" key="6">
    <source>
        <dbReference type="SAM" id="MobiDB-lite"/>
    </source>
</evidence>
<evidence type="ECO:0000256" key="1">
    <source>
        <dbReference type="ARBA" id="ARBA00000799"/>
    </source>
</evidence>
<dbReference type="PANTHER" id="PTHR42839:SF2">
    <property type="entry name" value="ISOCHORISMATE SYNTHASE ENTC"/>
    <property type="match status" value="1"/>
</dbReference>
<comment type="catalytic activity">
    <reaction evidence="1">
        <text>chorismate = isochorismate</text>
        <dbReference type="Rhea" id="RHEA:18985"/>
        <dbReference type="ChEBI" id="CHEBI:29748"/>
        <dbReference type="ChEBI" id="CHEBI:29780"/>
        <dbReference type="EC" id="5.4.4.2"/>
    </reaction>
</comment>
<evidence type="ECO:0000256" key="3">
    <source>
        <dbReference type="ARBA" id="ARBA00012824"/>
    </source>
</evidence>
<dbReference type="EC" id="5.4.4.2" evidence="3"/>
<keyword evidence="9" id="KW-1185">Reference proteome</keyword>
<dbReference type="EMBL" id="JAWJZY010000004">
    <property type="protein sequence ID" value="MEE8659266.1"/>
    <property type="molecule type" value="Genomic_DNA"/>
</dbReference>
<organism evidence="8 9">
    <name type="scientific">Sorlinia euscelidii</name>
    <dbReference type="NCBI Taxonomy" id="3081148"/>
    <lineage>
        <taxon>Bacteria</taxon>
        <taxon>Pseudomonadati</taxon>
        <taxon>Pseudomonadota</taxon>
        <taxon>Alphaproteobacteria</taxon>
        <taxon>Acetobacterales</taxon>
        <taxon>Acetobacteraceae</taxon>
        <taxon>Sorlinia</taxon>
    </lineage>
</organism>
<dbReference type="Proteomes" id="UP001312908">
    <property type="component" value="Unassembled WGS sequence"/>
</dbReference>
<feature type="region of interest" description="Disordered" evidence="6">
    <location>
        <begin position="1"/>
        <end position="32"/>
    </location>
</feature>